<keyword evidence="13" id="KW-1185">Reference proteome</keyword>
<evidence type="ECO:0000256" key="9">
    <source>
        <dbReference type="HAMAP-Rule" id="MF_00161"/>
    </source>
</evidence>
<proteinExistence type="inferred from homology"/>
<evidence type="ECO:0000256" key="10">
    <source>
        <dbReference type="RuleBase" id="RU000594"/>
    </source>
</evidence>
<sequence length="165" mass="18241">MSYQYKNVYWLWLSALVISIDQITKQLVVKHLSWYEVQPLLPNLNLVHMKNTGAAFSMFSNAPVWVFAALGVAVSVGIILWMRSNPRGQTLVATALALILGGALGNVIDRVTRGAVVDFVDFYVGNWHFAAFNVADMAITLGAGFMILDMILDTRRAKPVAEVKN</sequence>
<evidence type="ECO:0000256" key="3">
    <source>
        <dbReference type="ARBA" id="ARBA00022670"/>
    </source>
</evidence>
<accession>A0A2T5MI30</accession>
<evidence type="ECO:0000256" key="1">
    <source>
        <dbReference type="ARBA" id="ARBA00006139"/>
    </source>
</evidence>
<protein>
    <recommendedName>
        <fullName evidence="9">Lipoprotein signal peptidase</fullName>
        <ecNumber evidence="9">3.4.23.36</ecNumber>
    </recommendedName>
    <alternativeName>
        <fullName evidence="9">Prolipoprotein signal peptidase</fullName>
    </alternativeName>
    <alternativeName>
        <fullName evidence="9">Signal peptidase II</fullName>
        <shortName evidence="9">SPase II</shortName>
    </alternativeName>
</protein>
<keyword evidence="6 9" id="KW-0378">Hydrolase</keyword>
<evidence type="ECO:0000313" key="13">
    <source>
        <dbReference type="Proteomes" id="UP000244248"/>
    </source>
</evidence>
<keyword evidence="2 9" id="KW-1003">Cell membrane</keyword>
<feature type="transmembrane region" description="Helical" evidence="9">
    <location>
        <begin position="62"/>
        <end position="82"/>
    </location>
</feature>
<dbReference type="AlphaFoldDB" id="A0A2T5MI30"/>
<keyword evidence="5 9" id="KW-0064">Aspartyl protease</keyword>
<feature type="transmembrane region" description="Helical" evidence="9">
    <location>
        <begin position="89"/>
        <end position="108"/>
    </location>
</feature>
<dbReference type="EMBL" id="QANS01000002">
    <property type="protein sequence ID" value="PTU32228.1"/>
    <property type="molecule type" value="Genomic_DNA"/>
</dbReference>
<dbReference type="PANTHER" id="PTHR33695">
    <property type="entry name" value="LIPOPROTEIN SIGNAL PEPTIDASE"/>
    <property type="match status" value="1"/>
</dbReference>
<dbReference type="NCBIfam" id="TIGR00077">
    <property type="entry name" value="lspA"/>
    <property type="match status" value="1"/>
</dbReference>
<dbReference type="EC" id="3.4.23.36" evidence="9"/>
<comment type="subcellular location">
    <subcellularLocation>
        <location evidence="9">Cell membrane</location>
        <topology evidence="9">Multi-pass membrane protein</topology>
    </subcellularLocation>
</comment>
<dbReference type="OrthoDB" id="9810259at2"/>
<comment type="pathway">
    <text evidence="9">Protein modification; lipoprotein biosynthesis (signal peptide cleavage).</text>
</comment>
<keyword evidence="3 9" id="KW-0645">Protease</keyword>
<evidence type="ECO:0000313" key="12">
    <source>
        <dbReference type="EMBL" id="PTU32228.1"/>
    </source>
</evidence>
<evidence type="ECO:0000256" key="6">
    <source>
        <dbReference type="ARBA" id="ARBA00022801"/>
    </source>
</evidence>
<evidence type="ECO:0000256" key="2">
    <source>
        <dbReference type="ARBA" id="ARBA00022475"/>
    </source>
</evidence>
<dbReference type="Pfam" id="PF01252">
    <property type="entry name" value="Peptidase_A8"/>
    <property type="match status" value="1"/>
</dbReference>
<comment type="caution">
    <text evidence="9">Lacks conserved residue(s) required for the propagation of feature annotation.</text>
</comment>
<comment type="similarity">
    <text evidence="1 9 11">Belongs to the peptidase A8 family.</text>
</comment>
<dbReference type="PROSITE" id="PS00855">
    <property type="entry name" value="SPASE_II"/>
    <property type="match status" value="1"/>
</dbReference>
<comment type="caution">
    <text evidence="12">The sequence shown here is derived from an EMBL/GenBank/DDBJ whole genome shotgun (WGS) entry which is preliminary data.</text>
</comment>
<dbReference type="UniPathway" id="UPA00665"/>
<feature type="active site" evidence="9">
    <location>
        <position position="118"/>
    </location>
</feature>
<dbReference type="RefSeq" id="WP_107939420.1">
    <property type="nucleotide sequence ID" value="NZ_QANS01000002.1"/>
</dbReference>
<keyword evidence="8 9" id="KW-0472">Membrane</keyword>
<keyword evidence="4 9" id="KW-0812">Transmembrane</keyword>
<comment type="catalytic activity">
    <reaction evidence="9 10">
        <text>Release of signal peptides from bacterial membrane prolipoproteins. Hydrolyzes -Xaa-Yaa-Zaa-|-(S,diacylglyceryl)Cys-, in which Xaa is hydrophobic (preferably Leu), and Yaa (Ala or Ser) and Zaa (Gly or Ala) have small, neutral side chains.</text>
        <dbReference type="EC" id="3.4.23.36"/>
    </reaction>
</comment>
<evidence type="ECO:0000256" key="4">
    <source>
        <dbReference type="ARBA" id="ARBA00022692"/>
    </source>
</evidence>
<keyword evidence="7 9" id="KW-1133">Transmembrane helix</keyword>
<evidence type="ECO:0000256" key="11">
    <source>
        <dbReference type="RuleBase" id="RU004181"/>
    </source>
</evidence>
<dbReference type="GO" id="GO:0004190">
    <property type="term" value="F:aspartic-type endopeptidase activity"/>
    <property type="evidence" value="ECO:0007669"/>
    <property type="project" value="UniProtKB-UniRule"/>
</dbReference>
<feature type="active site" evidence="9">
    <location>
        <position position="136"/>
    </location>
</feature>
<dbReference type="GO" id="GO:0006508">
    <property type="term" value="P:proteolysis"/>
    <property type="evidence" value="ECO:0007669"/>
    <property type="project" value="UniProtKB-KW"/>
</dbReference>
<organism evidence="12 13">
    <name type="scientific">Stenotrophobium rhamnosiphilum</name>
    <dbReference type="NCBI Taxonomy" id="2029166"/>
    <lineage>
        <taxon>Bacteria</taxon>
        <taxon>Pseudomonadati</taxon>
        <taxon>Pseudomonadota</taxon>
        <taxon>Gammaproteobacteria</taxon>
        <taxon>Nevskiales</taxon>
        <taxon>Nevskiaceae</taxon>
        <taxon>Stenotrophobium</taxon>
    </lineage>
</organism>
<dbReference type="Proteomes" id="UP000244248">
    <property type="component" value="Unassembled WGS sequence"/>
</dbReference>
<gene>
    <name evidence="9" type="primary">lspA</name>
    <name evidence="12" type="ORF">CJD38_06100</name>
</gene>
<dbReference type="GO" id="GO:0005886">
    <property type="term" value="C:plasma membrane"/>
    <property type="evidence" value="ECO:0007669"/>
    <property type="project" value="UniProtKB-SubCell"/>
</dbReference>
<dbReference type="InterPro" id="IPR001872">
    <property type="entry name" value="Peptidase_A8"/>
</dbReference>
<dbReference type="PANTHER" id="PTHR33695:SF1">
    <property type="entry name" value="LIPOPROTEIN SIGNAL PEPTIDASE"/>
    <property type="match status" value="1"/>
</dbReference>
<name>A0A2T5MI30_9GAMM</name>
<evidence type="ECO:0000256" key="5">
    <source>
        <dbReference type="ARBA" id="ARBA00022750"/>
    </source>
</evidence>
<evidence type="ECO:0000256" key="7">
    <source>
        <dbReference type="ARBA" id="ARBA00022989"/>
    </source>
</evidence>
<comment type="function">
    <text evidence="9 10">This protein specifically catalyzes the removal of signal peptides from prolipoproteins.</text>
</comment>
<dbReference type="PRINTS" id="PR00781">
    <property type="entry name" value="LIPOSIGPTASE"/>
</dbReference>
<dbReference type="HAMAP" id="MF_00161">
    <property type="entry name" value="LspA"/>
    <property type="match status" value="1"/>
</dbReference>
<feature type="transmembrane region" description="Helical" evidence="9">
    <location>
        <begin position="128"/>
        <end position="148"/>
    </location>
</feature>
<reference evidence="12 13" key="1">
    <citation type="submission" date="2018-04" db="EMBL/GenBank/DDBJ databases">
        <title>Novel species isolated from glacier.</title>
        <authorList>
            <person name="Liu Q."/>
            <person name="Xin Y.-H."/>
        </authorList>
    </citation>
    <scope>NUCLEOTIDE SEQUENCE [LARGE SCALE GENOMIC DNA]</scope>
    <source>
        <strain evidence="12 13">GT1R17</strain>
    </source>
</reference>
<evidence type="ECO:0000256" key="8">
    <source>
        <dbReference type="ARBA" id="ARBA00023136"/>
    </source>
</evidence>